<dbReference type="PIRSF" id="PIRSF000606">
    <property type="entry name" value="Ribsml_S6_kin_2"/>
    <property type="match status" value="1"/>
</dbReference>
<evidence type="ECO:0000256" key="8">
    <source>
        <dbReference type="ARBA" id="ARBA00022741"/>
    </source>
</evidence>
<dbReference type="AlphaFoldDB" id="A0AA40GP32"/>
<evidence type="ECO:0000259" key="16">
    <source>
        <dbReference type="PROSITE" id="PS50011"/>
    </source>
</evidence>
<comment type="similarity">
    <text evidence="2">Belongs to the protein kinase superfamily. AGC Ser/Thr protein kinase family. S6 kinase subfamily.</text>
</comment>
<evidence type="ECO:0000256" key="6">
    <source>
        <dbReference type="ARBA" id="ARBA00022679"/>
    </source>
</evidence>
<comment type="catalytic activity">
    <reaction evidence="11">
        <text>L-threonyl-[protein] + ATP = O-phospho-L-threonyl-[protein] + ADP + H(+)</text>
        <dbReference type="Rhea" id="RHEA:46608"/>
        <dbReference type="Rhea" id="RHEA-COMP:11060"/>
        <dbReference type="Rhea" id="RHEA-COMP:11605"/>
        <dbReference type="ChEBI" id="CHEBI:15378"/>
        <dbReference type="ChEBI" id="CHEBI:30013"/>
        <dbReference type="ChEBI" id="CHEBI:30616"/>
        <dbReference type="ChEBI" id="CHEBI:61977"/>
        <dbReference type="ChEBI" id="CHEBI:456216"/>
        <dbReference type="EC" id="2.7.11.1"/>
    </reaction>
</comment>
<dbReference type="EMBL" id="JAHCLZ010011913">
    <property type="protein sequence ID" value="KAK1189665.1"/>
    <property type="molecule type" value="Genomic_DNA"/>
</dbReference>
<dbReference type="Gene3D" id="1.10.510.10">
    <property type="entry name" value="Transferase(Phosphotransferase) domain 1"/>
    <property type="match status" value="2"/>
</dbReference>
<dbReference type="PROSITE" id="PS00108">
    <property type="entry name" value="PROTEIN_KINASE_ST"/>
    <property type="match status" value="2"/>
</dbReference>
<evidence type="ECO:0000256" key="4">
    <source>
        <dbReference type="ARBA" id="ARBA00022527"/>
    </source>
</evidence>
<comment type="catalytic activity">
    <reaction evidence="12">
        <text>L-seryl-[protein] + ATP = O-phospho-L-seryl-[protein] + ADP + H(+)</text>
        <dbReference type="Rhea" id="RHEA:17989"/>
        <dbReference type="Rhea" id="RHEA-COMP:9863"/>
        <dbReference type="Rhea" id="RHEA-COMP:11604"/>
        <dbReference type="ChEBI" id="CHEBI:15378"/>
        <dbReference type="ChEBI" id="CHEBI:29999"/>
        <dbReference type="ChEBI" id="CHEBI:30616"/>
        <dbReference type="ChEBI" id="CHEBI:83421"/>
        <dbReference type="ChEBI" id="CHEBI:456216"/>
        <dbReference type="EC" id="2.7.11.1"/>
    </reaction>
</comment>
<keyword evidence="19" id="KW-1185">Reference proteome</keyword>
<evidence type="ECO:0000256" key="13">
    <source>
        <dbReference type="PIRSR" id="PIRSR000606-50"/>
    </source>
</evidence>
<evidence type="ECO:0000256" key="5">
    <source>
        <dbReference type="ARBA" id="ARBA00022553"/>
    </source>
</evidence>
<dbReference type="GO" id="GO:0004674">
    <property type="term" value="F:protein serine/threonine kinase activity"/>
    <property type="evidence" value="ECO:0007669"/>
    <property type="project" value="UniProtKB-KW"/>
</dbReference>
<evidence type="ECO:0000256" key="14">
    <source>
        <dbReference type="PIRSR" id="PIRSR000606-51"/>
    </source>
</evidence>
<dbReference type="CDD" id="cd14176">
    <property type="entry name" value="STKc_RSK2_C"/>
    <property type="match status" value="1"/>
</dbReference>
<dbReference type="GO" id="GO:0005524">
    <property type="term" value="F:ATP binding"/>
    <property type="evidence" value="ECO:0007669"/>
    <property type="project" value="UniProtKB-UniRule"/>
</dbReference>
<dbReference type="EC" id="2.7.11.1" evidence="3"/>
<feature type="binding site" evidence="14 15">
    <location>
        <position position="58"/>
    </location>
    <ligand>
        <name>ATP</name>
        <dbReference type="ChEBI" id="CHEBI:30616"/>
    </ligand>
</feature>
<proteinExistence type="inferred from homology"/>
<reference evidence="18" key="1">
    <citation type="submission" date="2021-05" db="EMBL/GenBank/DDBJ databases">
        <title>A comprehensive genomic history of the evolution of penguins.</title>
        <authorList>
            <person name="Bi X."/>
        </authorList>
    </citation>
    <scope>NUCLEOTIDE SEQUENCE</scope>
    <source>
        <strain evidence="18">Gentoo_SouthGeorgia</strain>
        <tissue evidence="18">Blood</tissue>
    </source>
</reference>
<dbReference type="CDD" id="cd05582">
    <property type="entry name" value="STKc_RSK_N"/>
    <property type="match status" value="1"/>
</dbReference>
<feature type="domain" description="Protein kinase" evidence="16">
    <location>
        <begin position="26"/>
        <end position="285"/>
    </location>
</feature>
<dbReference type="GO" id="GO:0000287">
    <property type="term" value="F:magnesium ion binding"/>
    <property type="evidence" value="ECO:0007669"/>
    <property type="project" value="InterPro"/>
</dbReference>
<gene>
    <name evidence="18" type="primary">Rps6ka3</name>
    <name evidence="18" type="ORF">KCX86_0012371</name>
</gene>
<dbReference type="PROSITE" id="PS51285">
    <property type="entry name" value="AGC_KINASE_CTER"/>
    <property type="match status" value="1"/>
</dbReference>
<protein>
    <recommendedName>
        <fullName evidence="3">non-specific serine/threonine protein kinase</fullName>
        <ecNumber evidence="3">2.7.11.1</ecNumber>
    </recommendedName>
</protein>
<keyword evidence="9 18" id="KW-0418">Kinase</keyword>
<dbReference type="PROSITE" id="PS50011">
    <property type="entry name" value="PROTEIN_KINASE_DOM"/>
    <property type="match status" value="2"/>
</dbReference>
<keyword evidence="4" id="KW-0723">Serine/threonine-protein kinase</keyword>
<evidence type="ECO:0000313" key="19">
    <source>
        <dbReference type="Proteomes" id="UP001177209"/>
    </source>
</evidence>
<evidence type="ECO:0000256" key="7">
    <source>
        <dbReference type="ARBA" id="ARBA00022737"/>
    </source>
</evidence>
<dbReference type="Pfam" id="PF00433">
    <property type="entry name" value="Pkinase_C"/>
    <property type="match status" value="1"/>
</dbReference>
<dbReference type="PROSITE" id="PS00107">
    <property type="entry name" value="PROTEIN_KINASE_ATP"/>
    <property type="match status" value="2"/>
</dbReference>
<keyword evidence="8 14" id="KW-0547">Nucleotide-binding</keyword>
<dbReference type="PANTHER" id="PTHR24351">
    <property type="entry name" value="RIBOSOMAL PROTEIN S6 KINASE"/>
    <property type="match status" value="1"/>
</dbReference>
<accession>A0AA40GP32</accession>
<dbReference type="GO" id="GO:0035556">
    <property type="term" value="P:intracellular signal transduction"/>
    <property type="evidence" value="ECO:0007669"/>
    <property type="project" value="InterPro"/>
</dbReference>
<dbReference type="SUPFAM" id="SSF56112">
    <property type="entry name" value="Protein kinase-like (PK-like)"/>
    <property type="match status" value="2"/>
</dbReference>
<evidence type="ECO:0000256" key="10">
    <source>
        <dbReference type="ARBA" id="ARBA00022840"/>
    </source>
</evidence>
<feature type="non-terminal residue" evidence="18">
    <location>
        <position position="702"/>
    </location>
</feature>
<feature type="non-terminal residue" evidence="18">
    <location>
        <position position="1"/>
    </location>
</feature>
<dbReference type="InterPro" id="IPR017441">
    <property type="entry name" value="Protein_kinase_ATP_BS"/>
</dbReference>
<dbReference type="FunFam" id="1.10.510.10:FF:000041">
    <property type="entry name" value="Ribosomal protein S6 kinase"/>
    <property type="match status" value="1"/>
</dbReference>
<dbReference type="SMART" id="SM00220">
    <property type="entry name" value="S_TKc"/>
    <property type="match status" value="2"/>
</dbReference>
<dbReference type="FunFam" id="1.10.510.10:FF:000010">
    <property type="entry name" value="Ribosomal protein S6 kinase"/>
    <property type="match status" value="1"/>
</dbReference>
<feature type="active site" description="Proton acceptor" evidence="13">
    <location>
        <position position="497"/>
    </location>
</feature>
<dbReference type="InterPro" id="IPR017892">
    <property type="entry name" value="Pkinase_C"/>
</dbReference>
<dbReference type="Proteomes" id="UP001177209">
    <property type="component" value="Unassembled WGS sequence"/>
</dbReference>
<feature type="domain" description="Protein kinase" evidence="16">
    <location>
        <begin position="380"/>
        <end position="641"/>
    </location>
</feature>
<dbReference type="InterPro" id="IPR041906">
    <property type="entry name" value="RSK_N"/>
</dbReference>
<evidence type="ECO:0000256" key="3">
    <source>
        <dbReference type="ARBA" id="ARBA00012513"/>
    </source>
</evidence>
<sequence length="702" mass="79329">EEGNIKEIAITHHVKEGHEKADPSQFELLKVLGQGSFGKVFLVKKISGSDARQLYAMKVLKKATLKVRDRVRTKMERDILVEVNHPFIVKLHYAFQTEGKLYLILDFLRGGDLFTRLSKEVMFTEDDVKFYLAELALALDHLHSLGIIYRDLKPENILLDEEGHIKLTDFGLSKESIDHEKKAYSFCGTVEYMAPEVVNRRGHTQSADWWSFGVLMFEMLTGTLPFQGKDRKETMTMILKAKLGMPQFLSPEAQSLLRMLFKRNPANRLGAGPDGVEEIKRHAFFSKIDWNKLYRREIHPPFKPATGRPEDTFYFDPEFTAKTPKDSPGIPPSANAHQLFRGFSFVAIASDDESQAMQTVGVHSIVQQLHRNSIQFTDGYEVKEDIGVGSYSICKRCIHKASNMEYAVKIIDKSKRDPTEEIEILLRYGQHPNIITLKDVYDDGKYVYVVTELMKGGELLDKILRQKFFSEREASAVLFTITKTVEYLHAQGVVHRDLKPSNILYVDESGNPESIRICDFGFAKQLRAENGLLMTPCYTANFVAPEVLKRQGYDAACDIWSLGVLLYTMLTGYTPFANGPDDTPEEILARIGSGKFSLSGGYWNTVSDTAKASICDLVSKMLHVDPHQRLTAAQVLSHPWIVHCDQLPQYQLNRQDAPHLVKGAMAATYSALNRNQSPVLEPVGRSTLAQRRGIKKITSTAL</sequence>
<dbReference type="SMART" id="SM00133">
    <property type="entry name" value="S_TK_X"/>
    <property type="match status" value="1"/>
</dbReference>
<dbReference type="FunFam" id="3.30.200.20:FF:000013">
    <property type="entry name" value="Ribosomal protein S6 kinase"/>
    <property type="match status" value="1"/>
</dbReference>
<evidence type="ECO:0000256" key="9">
    <source>
        <dbReference type="ARBA" id="ARBA00022777"/>
    </source>
</evidence>
<dbReference type="InterPro" id="IPR000961">
    <property type="entry name" value="AGC-kinase_C"/>
</dbReference>
<evidence type="ECO:0000256" key="15">
    <source>
        <dbReference type="PROSITE-ProRule" id="PRU10141"/>
    </source>
</evidence>
<keyword evidence="5" id="KW-0597">Phosphoprotein</keyword>
<feature type="binding site" evidence="14">
    <location>
        <begin position="32"/>
        <end position="40"/>
    </location>
    <ligand>
        <name>ATP</name>
        <dbReference type="ChEBI" id="CHEBI:30616"/>
    </ligand>
</feature>
<evidence type="ECO:0000256" key="11">
    <source>
        <dbReference type="ARBA" id="ARBA00047899"/>
    </source>
</evidence>
<dbReference type="Gene3D" id="3.30.200.20">
    <property type="entry name" value="Phosphorylase Kinase, domain 1"/>
    <property type="match status" value="2"/>
</dbReference>
<dbReference type="InterPro" id="IPR000719">
    <property type="entry name" value="Prot_kinase_dom"/>
</dbReference>
<name>A0AA40GP32_PYGPA</name>
<dbReference type="InterPro" id="IPR008271">
    <property type="entry name" value="Ser/Thr_kinase_AS"/>
</dbReference>
<feature type="domain" description="AGC-kinase C-terminal" evidence="17">
    <location>
        <begin position="286"/>
        <end position="355"/>
    </location>
</feature>
<dbReference type="Pfam" id="PF00069">
    <property type="entry name" value="Pkinase"/>
    <property type="match status" value="2"/>
</dbReference>
<comment type="caution">
    <text evidence="18">The sequence shown here is derived from an EMBL/GenBank/DDBJ whole genome shotgun (WGS) entry which is preliminary data.</text>
</comment>
<feature type="binding site" evidence="14 15">
    <location>
        <position position="409"/>
    </location>
    <ligand>
        <name>ATP</name>
        <dbReference type="ChEBI" id="CHEBI:30616"/>
    </ligand>
</feature>
<evidence type="ECO:0000259" key="17">
    <source>
        <dbReference type="PROSITE" id="PS51285"/>
    </source>
</evidence>
<evidence type="ECO:0000256" key="1">
    <source>
        <dbReference type="ARBA" id="ARBA00001946"/>
    </source>
</evidence>
<comment type="cofactor">
    <cofactor evidence="1">
        <name>Mg(2+)</name>
        <dbReference type="ChEBI" id="CHEBI:18420"/>
    </cofactor>
</comment>
<organism evidence="18 19">
    <name type="scientific">Pygoscelis papua</name>
    <name type="common">Gentoo penguin</name>
    <dbReference type="NCBI Taxonomy" id="30457"/>
    <lineage>
        <taxon>Eukaryota</taxon>
        <taxon>Metazoa</taxon>
        <taxon>Chordata</taxon>
        <taxon>Craniata</taxon>
        <taxon>Vertebrata</taxon>
        <taxon>Euteleostomi</taxon>
        <taxon>Archelosauria</taxon>
        <taxon>Archosauria</taxon>
        <taxon>Dinosauria</taxon>
        <taxon>Saurischia</taxon>
        <taxon>Theropoda</taxon>
        <taxon>Coelurosauria</taxon>
        <taxon>Aves</taxon>
        <taxon>Neognathae</taxon>
        <taxon>Neoaves</taxon>
        <taxon>Aequornithes</taxon>
        <taxon>Sphenisciformes</taxon>
        <taxon>Spheniscidae</taxon>
        <taxon>Pygoscelis</taxon>
    </lineage>
</organism>
<dbReference type="FunFam" id="3.30.200.20:FF:000121">
    <property type="entry name" value="Ribosomal protein S6 kinase"/>
    <property type="match status" value="1"/>
</dbReference>
<feature type="binding site" evidence="14">
    <location>
        <begin position="386"/>
        <end position="394"/>
    </location>
    <ligand>
        <name>ATP</name>
        <dbReference type="ChEBI" id="CHEBI:30616"/>
    </ligand>
</feature>
<keyword evidence="7" id="KW-0677">Repeat</keyword>
<dbReference type="InterPro" id="IPR016239">
    <property type="entry name" value="Ribosomal_S6_kinase_II"/>
</dbReference>
<keyword evidence="10 14" id="KW-0067">ATP-binding</keyword>
<feature type="active site" description="Proton acceptor" evidence="13">
    <location>
        <position position="151"/>
    </location>
</feature>
<dbReference type="InterPro" id="IPR011009">
    <property type="entry name" value="Kinase-like_dom_sf"/>
</dbReference>
<keyword evidence="6" id="KW-0808">Transferase</keyword>
<dbReference type="InterPro" id="IPR041905">
    <property type="entry name" value="RPS6KA3_C"/>
</dbReference>
<evidence type="ECO:0000256" key="12">
    <source>
        <dbReference type="ARBA" id="ARBA00048679"/>
    </source>
</evidence>
<evidence type="ECO:0000256" key="2">
    <source>
        <dbReference type="ARBA" id="ARBA00009804"/>
    </source>
</evidence>
<evidence type="ECO:0000313" key="18">
    <source>
        <dbReference type="EMBL" id="KAK1189665.1"/>
    </source>
</evidence>